<keyword evidence="2" id="KW-1185">Reference proteome</keyword>
<gene>
    <name evidence="1" type="ORF">DPMN_077239</name>
</gene>
<reference evidence="1" key="1">
    <citation type="journal article" date="2019" name="bioRxiv">
        <title>The Genome of the Zebra Mussel, Dreissena polymorpha: A Resource for Invasive Species Research.</title>
        <authorList>
            <person name="McCartney M.A."/>
            <person name="Auch B."/>
            <person name="Kono T."/>
            <person name="Mallez S."/>
            <person name="Zhang Y."/>
            <person name="Obille A."/>
            <person name="Becker A."/>
            <person name="Abrahante J.E."/>
            <person name="Garbe J."/>
            <person name="Badalamenti J.P."/>
            <person name="Herman A."/>
            <person name="Mangelson H."/>
            <person name="Liachko I."/>
            <person name="Sullivan S."/>
            <person name="Sone E.D."/>
            <person name="Koren S."/>
            <person name="Silverstein K.A.T."/>
            <person name="Beckman K.B."/>
            <person name="Gohl D.M."/>
        </authorList>
    </citation>
    <scope>NUCLEOTIDE SEQUENCE</scope>
    <source>
        <strain evidence="1">Duluth1</strain>
        <tissue evidence="1">Whole animal</tissue>
    </source>
</reference>
<evidence type="ECO:0000313" key="1">
    <source>
        <dbReference type="EMBL" id="KAH3702231.1"/>
    </source>
</evidence>
<dbReference type="AlphaFoldDB" id="A0A9D3YLJ8"/>
<organism evidence="1 2">
    <name type="scientific">Dreissena polymorpha</name>
    <name type="common">Zebra mussel</name>
    <name type="synonym">Mytilus polymorpha</name>
    <dbReference type="NCBI Taxonomy" id="45954"/>
    <lineage>
        <taxon>Eukaryota</taxon>
        <taxon>Metazoa</taxon>
        <taxon>Spiralia</taxon>
        <taxon>Lophotrochozoa</taxon>
        <taxon>Mollusca</taxon>
        <taxon>Bivalvia</taxon>
        <taxon>Autobranchia</taxon>
        <taxon>Heteroconchia</taxon>
        <taxon>Euheterodonta</taxon>
        <taxon>Imparidentia</taxon>
        <taxon>Neoheterodontei</taxon>
        <taxon>Myida</taxon>
        <taxon>Dreissenoidea</taxon>
        <taxon>Dreissenidae</taxon>
        <taxon>Dreissena</taxon>
    </lineage>
</organism>
<reference evidence="1" key="2">
    <citation type="submission" date="2020-11" db="EMBL/GenBank/DDBJ databases">
        <authorList>
            <person name="McCartney M.A."/>
            <person name="Auch B."/>
            <person name="Kono T."/>
            <person name="Mallez S."/>
            <person name="Becker A."/>
            <person name="Gohl D.M."/>
            <person name="Silverstein K.A.T."/>
            <person name="Koren S."/>
            <person name="Bechman K.B."/>
            <person name="Herman A."/>
            <person name="Abrahante J.E."/>
            <person name="Garbe J."/>
        </authorList>
    </citation>
    <scope>NUCLEOTIDE SEQUENCE</scope>
    <source>
        <strain evidence="1">Duluth1</strain>
        <tissue evidence="1">Whole animal</tissue>
    </source>
</reference>
<proteinExistence type="predicted"/>
<dbReference type="Proteomes" id="UP000828390">
    <property type="component" value="Unassembled WGS sequence"/>
</dbReference>
<evidence type="ECO:0000313" key="2">
    <source>
        <dbReference type="Proteomes" id="UP000828390"/>
    </source>
</evidence>
<protein>
    <submittedName>
        <fullName evidence="1">Uncharacterized protein</fullName>
    </submittedName>
</protein>
<comment type="caution">
    <text evidence="1">The sequence shown here is derived from an EMBL/GenBank/DDBJ whole genome shotgun (WGS) entry which is preliminary data.</text>
</comment>
<accession>A0A9D3YLJ8</accession>
<name>A0A9D3YLJ8_DREPO</name>
<sequence length="56" mass="6448">MFNGFSSLQTLCTGAMVLPRDPVYWRHGVTTRPANPVYWRHGVTTRPCVLAPWCYH</sequence>
<dbReference type="EMBL" id="JAIWYP010000015">
    <property type="protein sequence ID" value="KAH3702231.1"/>
    <property type="molecule type" value="Genomic_DNA"/>
</dbReference>